<evidence type="ECO:0000256" key="3">
    <source>
        <dbReference type="ARBA" id="ARBA00022692"/>
    </source>
</evidence>
<reference evidence="8 9" key="1">
    <citation type="submission" date="2019-01" db="EMBL/GenBank/DDBJ databases">
        <title>A draft genome assembly of the solar-powered sea slug Elysia chlorotica.</title>
        <authorList>
            <person name="Cai H."/>
            <person name="Li Q."/>
            <person name="Fang X."/>
            <person name="Li J."/>
            <person name="Curtis N.E."/>
            <person name="Altenburger A."/>
            <person name="Shibata T."/>
            <person name="Feng M."/>
            <person name="Maeda T."/>
            <person name="Schwartz J.A."/>
            <person name="Shigenobu S."/>
            <person name="Lundholm N."/>
            <person name="Nishiyama T."/>
            <person name="Yang H."/>
            <person name="Hasebe M."/>
            <person name="Li S."/>
            <person name="Pierce S.K."/>
            <person name="Wang J."/>
        </authorList>
    </citation>
    <scope>NUCLEOTIDE SEQUENCE [LARGE SCALE GENOMIC DNA]</scope>
    <source>
        <strain evidence="8">EC2010</strain>
        <tissue evidence="8">Whole organism of an adult</tissue>
    </source>
</reference>
<evidence type="ECO:0000256" key="1">
    <source>
        <dbReference type="ARBA" id="ARBA00004141"/>
    </source>
</evidence>
<dbReference type="InterPro" id="IPR036259">
    <property type="entry name" value="MFS_trans_sf"/>
</dbReference>
<feature type="compositionally biased region" description="Basic and acidic residues" evidence="6">
    <location>
        <begin position="58"/>
        <end position="79"/>
    </location>
</feature>
<comment type="subcellular location">
    <subcellularLocation>
        <location evidence="1">Membrane</location>
        <topology evidence="1">Multi-pass membrane protein</topology>
    </subcellularLocation>
</comment>
<name>A0A433T4B6_ELYCH</name>
<dbReference type="PANTHER" id="PTHR23506">
    <property type="entry name" value="GH10249P"/>
    <property type="match status" value="1"/>
</dbReference>
<organism evidence="8 9">
    <name type="scientific">Elysia chlorotica</name>
    <name type="common">Eastern emerald elysia</name>
    <name type="synonym">Sea slug</name>
    <dbReference type="NCBI Taxonomy" id="188477"/>
    <lineage>
        <taxon>Eukaryota</taxon>
        <taxon>Metazoa</taxon>
        <taxon>Spiralia</taxon>
        <taxon>Lophotrochozoa</taxon>
        <taxon>Mollusca</taxon>
        <taxon>Gastropoda</taxon>
        <taxon>Heterobranchia</taxon>
        <taxon>Euthyneura</taxon>
        <taxon>Panpulmonata</taxon>
        <taxon>Sacoglossa</taxon>
        <taxon>Placobranchoidea</taxon>
        <taxon>Plakobranchidae</taxon>
        <taxon>Elysia</taxon>
    </lineage>
</organism>
<evidence type="ECO:0000256" key="4">
    <source>
        <dbReference type="ARBA" id="ARBA00022989"/>
    </source>
</evidence>
<dbReference type="PANTHER" id="PTHR23506:SF23">
    <property type="entry name" value="GH10249P"/>
    <property type="match status" value="1"/>
</dbReference>
<evidence type="ECO:0000313" key="9">
    <source>
        <dbReference type="Proteomes" id="UP000271974"/>
    </source>
</evidence>
<keyword evidence="5 7" id="KW-0472">Membrane</keyword>
<dbReference type="SUPFAM" id="SSF103473">
    <property type="entry name" value="MFS general substrate transporter"/>
    <property type="match status" value="1"/>
</dbReference>
<keyword evidence="3 7" id="KW-0812">Transmembrane</keyword>
<protein>
    <recommendedName>
        <fullName evidence="10">Major facilitator superfamily (MFS) profile domain-containing protein</fullName>
    </recommendedName>
</protein>
<evidence type="ECO:0008006" key="10">
    <source>
        <dbReference type="Google" id="ProtNLM"/>
    </source>
</evidence>
<keyword evidence="9" id="KW-1185">Reference proteome</keyword>
<dbReference type="GO" id="GO:0015842">
    <property type="term" value="P:aminergic neurotransmitter loading into synaptic vesicle"/>
    <property type="evidence" value="ECO:0007669"/>
    <property type="project" value="TreeGrafter"/>
</dbReference>
<evidence type="ECO:0000256" key="7">
    <source>
        <dbReference type="SAM" id="Phobius"/>
    </source>
</evidence>
<keyword evidence="4 7" id="KW-1133">Transmembrane helix</keyword>
<dbReference type="OrthoDB" id="5086884at2759"/>
<evidence type="ECO:0000256" key="2">
    <source>
        <dbReference type="ARBA" id="ARBA00022448"/>
    </source>
</evidence>
<feature type="non-terminal residue" evidence="8">
    <location>
        <position position="275"/>
    </location>
</feature>
<dbReference type="AlphaFoldDB" id="A0A433T4B6"/>
<feature type="transmembrane region" description="Helical" evidence="7">
    <location>
        <begin position="123"/>
        <end position="146"/>
    </location>
</feature>
<sequence length="275" mass="29846">MSSTDDSAINARSRMNPSRVPKISPKRHAKRIGYGATIGSRKQSHLTPPPTSNPKNYSFKDDDGGDGRRRGDGNDDESDIKTDAFWKLTSASSTCEAAGGSCCCGFPCCGCGENRRRPARRGCVVFIVFLALLLDSLLLTCMVPIIPNYLRESATKEDRPSPATPSITPATIIEPGLSVHKWGLDDSFQMSPVLPHNSVKSMSNNADVQQPLFKKPTTSPSMANMTYTKENTKISLLFASKTLVQVLTNLIVGPLTERIGYSVPMFSGFVVLLLS</sequence>
<accession>A0A433T4B6</accession>
<feature type="region of interest" description="Disordered" evidence="6">
    <location>
        <begin position="1"/>
        <end position="79"/>
    </location>
</feature>
<keyword evidence="2" id="KW-0813">Transport</keyword>
<dbReference type="STRING" id="188477.A0A433T4B6"/>
<comment type="caution">
    <text evidence="8">The sequence shown here is derived from an EMBL/GenBank/DDBJ whole genome shotgun (WGS) entry which is preliminary data.</text>
</comment>
<proteinExistence type="predicted"/>
<dbReference type="GO" id="GO:0043195">
    <property type="term" value="C:terminal bouton"/>
    <property type="evidence" value="ECO:0007669"/>
    <property type="project" value="TreeGrafter"/>
</dbReference>
<evidence type="ECO:0000313" key="8">
    <source>
        <dbReference type="EMBL" id="RUS76370.1"/>
    </source>
</evidence>
<evidence type="ECO:0000256" key="6">
    <source>
        <dbReference type="SAM" id="MobiDB-lite"/>
    </source>
</evidence>
<gene>
    <name evidence="8" type="ORF">EGW08_015850</name>
</gene>
<evidence type="ECO:0000256" key="5">
    <source>
        <dbReference type="ARBA" id="ARBA00023136"/>
    </source>
</evidence>
<dbReference type="InterPro" id="IPR050930">
    <property type="entry name" value="MFS_Vesicular_Transporter"/>
</dbReference>
<dbReference type="GO" id="GO:0005335">
    <property type="term" value="F:serotonin:sodium:chloride symporter activity"/>
    <property type="evidence" value="ECO:0007669"/>
    <property type="project" value="TreeGrafter"/>
</dbReference>
<dbReference type="EMBL" id="RQTK01000667">
    <property type="protein sequence ID" value="RUS76370.1"/>
    <property type="molecule type" value="Genomic_DNA"/>
</dbReference>
<dbReference type="Proteomes" id="UP000271974">
    <property type="component" value="Unassembled WGS sequence"/>
</dbReference>
<dbReference type="GO" id="GO:0030672">
    <property type="term" value="C:synaptic vesicle membrane"/>
    <property type="evidence" value="ECO:0007669"/>
    <property type="project" value="TreeGrafter"/>
</dbReference>